<evidence type="ECO:0000256" key="1">
    <source>
        <dbReference type="ARBA" id="ARBA00022737"/>
    </source>
</evidence>
<name>A0A0U4C6E2_9BACT</name>
<dbReference type="Gene3D" id="2.130.10.10">
    <property type="entry name" value="YVTN repeat-like/Quinoprotein amine dehydrogenase"/>
    <property type="match status" value="4"/>
</dbReference>
<gene>
    <name evidence="4" type="ORF">AUC43_12710</name>
</gene>
<reference evidence="4 5" key="1">
    <citation type="submission" date="2015-12" db="EMBL/GenBank/DDBJ databases">
        <authorList>
            <person name="Shamseldin A."/>
            <person name="Moawad H."/>
            <person name="Abd El-Rahim W.M."/>
            <person name="Sadowsky M.J."/>
        </authorList>
    </citation>
    <scope>NUCLEOTIDE SEQUENCE [LARGE SCALE GENOMIC DNA]</scope>
    <source>
        <strain evidence="4 5">DG5B</strain>
    </source>
</reference>
<accession>A0A0U4C6E2</accession>
<feature type="signal peptide" evidence="2">
    <location>
        <begin position="1"/>
        <end position="26"/>
    </location>
</feature>
<dbReference type="GO" id="GO:0010411">
    <property type="term" value="P:xyloglucan metabolic process"/>
    <property type="evidence" value="ECO:0007669"/>
    <property type="project" value="TreeGrafter"/>
</dbReference>
<dbReference type="SUPFAM" id="SSF50939">
    <property type="entry name" value="Sialidases"/>
    <property type="match status" value="2"/>
</dbReference>
<dbReference type="OrthoDB" id="9757809at2"/>
<dbReference type="InterPro" id="IPR015943">
    <property type="entry name" value="WD40/YVTN_repeat-like_dom_sf"/>
</dbReference>
<dbReference type="PANTHER" id="PTHR43739">
    <property type="entry name" value="XYLOGLUCANASE (EUROFUNG)"/>
    <property type="match status" value="1"/>
</dbReference>
<dbReference type="CDD" id="cd15482">
    <property type="entry name" value="Sialidase_non-viral"/>
    <property type="match status" value="1"/>
</dbReference>
<evidence type="ECO:0000313" key="4">
    <source>
        <dbReference type="EMBL" id="ALW85880.1"/>
    </source>
</evidence>
<evidence type="ECO:0000256" key="2">
    <source>
        <dbReference type="SAM" id="SignalP"/>
    </source>
</evidence>
<dbReference type="Pfam" id="PF15902">
    <property type="entry name" value="Sortilin-Vps10"/>
    <property type="match status" value="1"/>
</dbReference>
<keyword evidence="2" id="KW-0732">Signal</keyword>
<keyword evidence="4" id="KW-0378">Hydrolase</keyword>
<dbReference type="InterPro" id="IPR031778">
    <property type="entry name" value="Sortilin_N"/>
</dbReference>
<dbReference type="InterPro" id="IPR036278">
    <property type="entry name" value="Sialidase_sf"/>
</dbReference>
<evidence type="ECO:0000313" key="5">
    <source>
        <dbReference type="Proteomes" id="UP000059542"/>
    </source>
</evidence>
<feature type="chain" id="PRO_5006847709" evidence="2">
    <location>
        <begin position="27"/>
        <end position="1076"/>
    </location>
</feature>
<evidence type="ECO:0000259" key="3">
    <source>
        <dbReference type="Pfam" id="PF15902"/>
    </source>
</evidence>
<dbReference type="GO" id="GO:0016787">
    <property type="term" value="F:hydrolase activity"/>
    <property type="evidence" value="ECO:0007669"/>
    <property type="project" value="UniProtKB-KW"/>
</dbReference>
<dbReference type="EMBL" id="CP013909">
    <property type="protein sequence ID" value="ALW85880.1"/>
    <property type="molecule type" value="Genomic_DNA"/>
</dbReference>
<dbReference type="AlphaFoldDB" id="A0A0U4C6E2"/>
<dbReference type="Proteomes" id="UP000059542">
    <property type="component" value="Chromosome"/>
</dbReference>
<dbReference type="RefSeq" id="WP_068194098.1">
    <property type="nucleotide sequence ID" value="NZ_CP013909.1"/>
</dbReference>
<protein>
    <submittedName>
        <fullName evidence="4">Glycosyl hydrolase</fullName>
    </submittedName>
</protein>
<keyword evidence="1" id="KW-0677">Repeat</keyword>
<sequence length="1076" mass="117959">MKPTSTFQTAFFALVVLLLLGPAAVAQRKAAGRRNAPKSTGAVYDSVLYNGLRWRSIGPYRGGRAGTVAGVPGNPNLYYMGTAGGGVWRTTDGGGTWANITDKYFGGSVGAVAVSESDPNVIYAGEGEQTVRGNVSSGFGVWKSQDAGKTWANIGLKDSRHIGRIRIHPKNPDLVYVAAMGDLYKPGEMRGVYRSKDGGKNWQRVLFANPDAGAVDLILDPSNPRILYASTWNVRRTPYSFSSGGPGSGLWKSTDGGDTWADISRAEGLPTGTLGIIGVAVSPVNSQRVWALVEAEKGGMFRSDDGGVHWAKLSDDRNLRQRAWYYTRIYADPKDADVLYVMNVSYHKSKDGGRTFAASNAPHGDHHDLWIAPENPSRMIIADDGGAQISTDGGQNWTTYGNQPTGQFYRVVTDNHFPYRIYGAQQDNSTVRIAHRSGGNTIGDRDWESTAGGESAHLAVDPLNPDVVYGGSYDGYLARVDHANEQERMVNVWPDNPMGHGAEGMKYRFQWNFPLLFSPHDPKRLYAGSNHLHVTTNEGQSWEVISPDLTRNDPKTLGSSGGPITKDNTAVEYYGTIFAIAESAVEPGVIWTGSDDGLLHVTRDNGKTWTKVAPKGLPEWIQINSIEAHPTVKGAAYVAATMYKSGDFRPYLYKTADYGKTWTKITTGIPATHFTRVVRADPKRPGLLFAGTEYGMYISFNDGAQWQPFQLNLPPTPITDLTLKNDNLIAATQGRGFWLIDDVTPLHQLGAPVAASKFHLYKPTPSYKMEGSGTPDVPKTAGQNHPGGVMLYYYLAQKQDSTSAVKLEILDASGKLIRTFANTDRDLRDKNLTKEEKAKAKKELLPTRKGLNRFVWDLGYPDASRFEGLILWGGGTQGPKAVPGTYKARLTLNQETQETDFVVLADPRSKATPEDLKAQFDFLRDVQQKLTETHDAIRDIRTIRGQLRTITAPLKGQPNAKDVVDSAGAIEKKMTQIEELLYQTKNKSDQDPLNFPIQLNNKLANLASQVGNGSYRPTEQAEAFKKEVTEQINQQLSQFKMIKEQDIPALNKLIRDKGVDAITLPKQPAPAAPSSL</sequence>
<dbReference type="PANTHER" id="PTHR43739:SF5">
    <property type="entry name" value="EXO-ALPHA-SIALIDASE"/>
    <property type="match status" value="1"/>
</dbReference>
<dbReference type="KEGG" id="hyg:AUC43_12710"/>
<organism evidence="4 5">
    <name type="scientific">Hymenobacter sedentarius</name>
    <dbReference type="NCBI Taxonomy" id="1411621"/>
    <lineage>
        <taxon>Bacteria</taxon>
        <taxon>Pseudomonadati</taxon>
        <taxon>Bacteroidota</taxon>
        <taxon>Cytophagia</taxon>
        <taxon>Cytophagales</taxon>
        <taxon>Hymenobacteraceae</taxon>
        <taxon>Hymenobacter</taxon>
    </lineage>
</organism>
<keyword evidence="5" id="KW-1185">Reference proteome</keyword>
<dbReference type="STRING" id="1411621.AUC43_12710"/>
<feature type="domain" description="Sortilin N-terminal" evidence="3">
    <location>
        <begin position="141"/>
        <end position="265"/>
    </location>
</feature>
<dbReference type="InterPro" id="IPR052025">
    <property type="entry name" value="Xyloglucanase_GH74"/>
</dbReference>
<proteinExistence type="predicted"/>